<dbReference type="Gene3D" id="3.30.1360.120">
    <property type="entry name" value="Probable tRNA modification gtpase trme, domain 1"/>
    <property type="match status" value="1"/>
</dbReference>
<protein>
    <recommendedName>
        <fullName evidence="3">Sarcosine oxidase subunit gamma</fullName>
    </recommendedName>
</protein>
<keyword evidence="2" id="KW-1185">Reference proteome</keyword>
<dbReference type="RefSeq" id="WP_244766457.1">
    <property type="nucleotide sequence ID" value="NZ_BSOP01000051.1"/>
</dbReference>
<evidence type="ECO:0000313" key="2">
    <source>
        <dbReference type="Proteomes" id="UP001156702"/>
    </source>
</evidence>
<dbReference type="Gene3D" id="3.30.70.1520">
    <property type="entry name" value="Heterotetrameric sarcosine oxidase"/>
    <property type="match status" value="1"/>
</dbReference>
<dbReference type="EMBL" id="BSOP01000051">
    <property type="protein sequence ID" value="GLR54454.1"/>
    <property type="molecule type" value="Genomic_DNA"/>
</dbReference>
<gene>
    <name evidence="1" type="ORF">GCM10007923_56710</name>
</gene>
<evidence type="ECO:0008006" key="3">
    <source>
        <dbReference type="Google" id="ProtNLM"/>
    </source>
</evidence>
<organism evidence="1 2">
    <name type="scientific">Shinella yambaruensis</name>
    <dbReference type="NCBI Taxonomy" id="415996"/>
    <lineage>
        <taxon>Bacteria</taxon>
        <taxon>Pseudomonadati</taxon>
        <taxon>Pseudomonadota</taxon>
        <taxon>Alphaproteobacteria</taxon>
        <taxon>Hyphomicrobiales</taxon>
        <taxon>Rhizobiaceae</taxon>
        <taxon>Shinella</taxon>
    </lineage>
</organism>
<evidence type="ECO:0000313" key="1">
    <source>
        <dbReference type="EMBL" id="GLR54454.1"/>
    </source>
</evidence>
<dbReference type="InterPro" id="IPR027266">
    <property type="entry name" value="TrmE/GcvT-like"/>
</dbReference>
<name>A0ABQ5ZRT2_9HYPH</name>
<sequence>MADPTAIQGITITRSRCPLVQWQAWGDDDDGFARFAAGRLGASLPAEVGQIVKSDGVTAVKIAPRRFWLLASDPDTVPRGLPGTLGAELDLGEGRERIDIRTPALRDVLARCLAVDWDRTQDRAVFAPLHRVPVMFTRGSTEHGTLVVPRTFAQSIADWLEDC</sequence>
<accession>A0ABQ5ZRT2</accession>
<proteinExistence type="predicted"/>
<reference evidence="2" key="1">
    <citation type="journal article" date="2019" name="Int. J. Syst. Evol. Microbiol.">
        <title>The Global Catalogue of Microorganisms (GCM) 10K type strain sequencing project: providing services to taxonomists for standard genome sequencing and annotation.</title>
        <authorList>
            <consortium name="The Broad Institute Genomics Platform"/>
            <consortium name="The Broad Institute Genome Sequencing Center for Infectious Disease"/>
            <person name="Wu L."/>
            <person name="Ma J."/>
        </authorList>
    </citation>
    <scope>NUCLEOTIDE SEQUENCE [LARGE SCALE GENOMIC DNA]</scope>
    <source>
        <strain evidence="2">NBRC 102122</strain>
    </source>
</reference>
<dbReference type="Proteomes" id="UP001156702">
    <property type="component" value="Unassembled WGS sequence"/>
</dbReference>
<comment type="caution">
    <text evidence="1">The sequence shown here is derived from an EMBL/GenBank/DDBJ whole genome shotgun (WGS) entry which is preliminary data.</text>
</comment>